<keyword evidence="11 12" id="KW-0472">Membrane</keyword>
<evidence type="ECO:0000256" key="5">
    <source>
        <dbReference type="ARBA" id="ARBA00022723"/>
    </source>
</evidence>
<evidence type="ECO:0000256" key="2">
    <source>
        <dbReference type="ARBA" id="ARBA00022475"/>
    </source>
</evidence>
<dbReference type="PROSITE" id="PS51656">
    <property type="entry name" value="4FE4S"/>
    <property type="match status" value="1"/>
</dbReference>
<proteinExistence type="inferred from homology"/>
<dbReference type="GO" id="GO:0005886">
    <property type="term" value="C:plasma membrane"/>
    <property type="evidence" value="ECO:0007669"/>
    <property type="project" value="UniProtKB-SubCell"/>
</dbReference>
<dbReference type="PROSITE" id="PS51379">
    <property type="entry name" value="4FE4S_FER_2"/>
    <property type="match status" value="2"/>
</dbReference>
<evidence type="ECO:0000256" key="10">
    <source>
        <dbReference type="ARBA" id="ARBA00023014"/>
    </source>
</evidence>
<name>A0A451DG28_9GAMM</name>
<evidence type="ECO:0000256" key="12">
    <source>
        <dbReference type="HAMAP-Rule" id="MF_00463"/>
    </source>
</evidence>
<evidence type="ECO:0000256" key="1">
    <source>
        <dbReference type="ARBA" id="ARBA00022448"/>
    </source>
</evidence>
<dbReference type="InterPro" id="IPR007202">
    <property type="entry name" value="4Fe-4S_dom"/>
</dbReference>
<evidence type="ECO:0000256" key="11">
    <source>
        <dbReference type="ARBA" id="ARBA00023136"/>
    </source>
</evidence>
<evidence type="ECO:0000313" key="17">
    <source>
        <dbReference type="Proteomes" id="UP000294343"/>
    </source>
</evidence>
<evidence type="ECO:0000259" key="14">
    <source>
        <dbReference type="PROSITE" id="PS51379"/>
    </source>
</evidence>
<evidence type="ECO:0000256" key="4">
    <source>
        <dbReference type="ARBA" id="ARBA00022519"/>
    </source>
</evidence>
<dbReference type="NCBIfam" id="TIGR01944">
    <property type="entry name" value="rnfB"/>
    <property type="match status" value="1"/>
</dbReference>
<feature type="binding site" evidence="12 13">
    <location>
        <position position="126"/>
    </location>
    <ligand>
        <name>[4Fe-4S] cluster</name>
        <dbReference type="ChEBI" id="CHEBI:49883"/>
        <label>3</label>
    </ligand>
</feature>
<feature type="binding site" evidence="12 13">
    <location>
        <position position="119"/>
    </location>
    <ligand>
        <name>[4Fe-4S] cluster</name>
        <dbReference type="ChEBI" id="CHEBI:49883"/>
        <label>2</label>
    </ligand>
</feature>
<keyword evidence="3 12" id="KW-0004">4Fe-4S</keyword>
<keyword evidence="7 12" id="KW-1278">Translocase</keyword>
<dbReference type="HAMAP" id="MF_00463">
    <property type="entry name" value="RsxB_RnfB"/>
    <property type="match status" value="1"/>
</dbReference>
<keyword evidence="16" id="KW-0560">Oxidoreductase</keyword>
<feature type="binding site" evidence="12 13">
    <location>
        <position position="152"/>
    </location>
    <ligand>
        <name>[4Fe-4S] cluster</name>
        <dbReference type="ChEBI" id="CHEBI:49883"/>
        <label>3</label>
    </ligand>
</feature>
<comment type="similarity">
    <text evidence="12">Belongs to the 4Fe4S bacterial-type ferredoxin family. RnfB subfamily.</text>
</comment>
<dbReference type="GO" id="GO:0051539">
    <property type="term" value="F:4 iron, 4 sulfur cluster binding"/>
    <property type="evidence" value="ECO:0007669"/>
    <property type="project" value="UniProtKB-UniRule"/>
</dbReference>
<dbReference type="InterPro" id="IPR016463">
    <property type="entry name" value="RnfB/RsxB_Proteobac"/>
</dbReference>
<dbReference type="EMBL" id="LR217730">
    <property type="protein sequence ID" value="VFP85583.1"/>
    <property type="molecule type" value="Genomic_DNA"/>
</dbReference>
<dbReference type="SUPFAM" id="SSF54862">
    <property type="entry name" value="4Fe-4S ferredoxins"/>
    <property type="match status" value="1"/>
</dbReference>
<feature type="binding site" evidence="12 13">
    <location>
        <position position="122"/>
    </location>
    <ligand>
        <name>[4Fe-4S] cluster</name>
        <dbReference type="ChEBI" id="CHEBI:49883"/>
        <label>2</label>
    </ligand>
</feature>
<organism evidence="16 17">
    <name type="scientific">Candidatus Erwinia haradaeae</name>
    <dbReference type="NCBI Taxonomy" id="1922217"/>
    <lineage>
        <taxon>Bacteria</taxon>
        <taxon>Pseudomonadati</taxon>
        <taxon>Pseudomonadota</taxon>
        <taxon>Gammaproteobacteria</taxon>
        <taxon>Enterobacterales</taxon>
        <taxon>Erwiniaceae</taxon>
        <taxon>Erwinia</taxon>
    </lineage>
</organism>
<evidence type="ECO:0000259" key="15">
    <source>
        <dbReference type="PROSITE" id="PS51656"/>
    </source>
</evidence>
<dbReference type="Pfam" id="PF14697">
    <property type="entry name" value="Fer4_21"/>
    <property type="match status" value="1"/>
</dbReference>
<dbReference type="InterPro" id="IPR050294">
    <property type="entry name" value="RnfB_subfamily"/>
</dbReference>
<dbReference type="Proteomes" id="UP000294343">
    <property type="component" value="Chromosome"/>
</dbReference>
<keyword evidence="5 12" id="KW-0479">Metal-binding</keyword>
<evidence type="ECO:0000313" key="16">
    <source>
        <dbReference type="EMBL" id="VFP85583.1"/>
    </source>
</evidence>
<protein>
    <recommendedName>
        <fullName evidence="12">Ion-translocating oxidoreductase complex subunit B</fullName>
        <ecNumber evidence="12">7.-.-.-</ecNumber>
    </recommendedName>
    <alternativeName>
        <fullName evidence="12">Rnf electron transport complex subunit B</fullName>
    </alternativeName>
</protein>
<dbReference type="Gene3D" id="3.30.70.20">
    <property type="match status" value="1"/>
</dbReference>
<feature type="binding site" evidence="12 13">
    <location>
        <position position="149"/>
    </location>
    <ligand>
        <name>[4Fe-4S] cluster</name>
        <dbReference type="ChEBI" id="CHEBI:49883"/>
        <label>3</label>
    </ligand>
</feature>
<reference evidence="16 17" key="1">
    <citation type="submission" date="2019-02" db="EMBL/GenBank/DDBJ databases">
        <authorList>
            <person name="Manzano-Marin A."/>
            <person name="Manzano-Marin A."/>
        </authorList>
    </citation>
    <scope>NUCLEOTIDE SEQUENCE [LARGE SCALE GENOMIC DNA]</scope>
    <source>
        <strain evidence="16 17">ErCipseudotsugae</strain>
    </source>
</reference>
<gene>
    <name evidence="16" type="primary">rsxB</name>
    <name evidence="12" type="synonym">rnfB</name>
    <name evidence="16" type="ORF">ERCIPSPA2889_033</name>
</gene>
<keyword evidence="9 12" id="KW-0408">Iron</keyword>
<feature type="binding site" evidence="12 13">
    <location>
        <position position="52"/>
    </location>
    <ligand>
        <name>[4Fe-4S] cluster</name>
        <dbReference type="ChEBI" id="CHEBI:49883"/>
        <label>1</label>
    </ligand>
</feature>
<keyword evidence="10 12" id="KW-0411">Iron-sulfur</keyword>
<feature type="binding site" evidence="12 13">
    <location>
        <position position="49"/>
    </location>
    <ligand>
        <name>[4Fe-4S] cluster</name>
        <dbReference type="ChEBI" id="CHEBI:49883"/>
        <label>1</label>
    </ligand>
</feature>
<dbReference type="NCBIfam" id="NF003475">
    <property type="entry name" value="PRK05113.1"/>
    <property type="match status" value="1"/>
</dbReference>
<evidence type="ECO:0000256" key="9">
    <source>
        <dbReference type="ARBA" id="ARBA00023004"/>
    </source>
</evidence>
<feature type="binding site" evidence="12 13">
    <location>
        <position position="156"/>
    </location>
    <ligand>
        <name>[4Fe-4S] cluster</name>
        <dbReference type="ChEBI" id="CHEBI:49883"/>
        <label>2</label>
    </ligand>
</feature>
<keyword evidence="1 12" id="KW-0813">Transport</keyword>
<comment type="subunit">
    <text evidence="12">The complex is composed of six subunits: RnfA, RnfB, RnfC, RnfD, RnfE and RnfG.</text>
</comment>
<dbReference type="EC" id="7.-.-.-" evidence="12"/>
<dbReference type="GO" id="GO:0046872">
    <property type="term" value="F:metal ion binding"/>
    <property type="evidence" value="ECO:0007669"/>
    <property type="project" value="UniProtKB-KW"/>
</dbReference>
<dbReference type="AlphaFoldDB" id="A0A451DG28"/>
<dbReference type="RefSeq" id="WP_157989400.1">
    <property type="nucleotide sequence ID" value="NZ_LR217730.1"/>
</dbReference>
<dbReference type="PANTHER" id="PTHR42859">
    <property type="entry name" value="OXIDOREDUCTASE"/>
    <property type="match status" value="1"/>
</dbReference>
<feature type="binding site" evidence="12 13">
    <location>
        <position position="57"/>
    </location>
    <ligand>
        <name>[4Fe-4S] cluster</name>
        <dbReference type="ChEBI" id="CHEBI:49883"/>
        <label>1</label>
    </ligand>
</feature>
<dbReference type="PIRSF" id="PIRSF005784">
    <property type="entry name" value="Elect_transpt_RnfB"/>
    <property type="match status" value="1"/>
</dbReference>
<dbReference type="InterPro" id="IPR017896">
    <property type="entry name" value="4Fe4S_Fe-S-bd"/>
</dbReference>
<dbReference type="InterPro" id="IPR010207">
    <property type="entry name" value="Elect_transpt_cplx_RnfB/RsxB"/>
</dbReference>
<evidence type="ECO:0000256" key="7">
    <source>
        <dbReference type="ARBA" id="ARBA00022967"/>
    </source>
</evidence>
<feature type="region of interest" description="Hydrophobic" evidence="12">
    <location>
        <begin position="1"/>
        <end position="26"/>
    </location>
</feature>
<evidence type="ECO:0000256" key="13">
    <source>
        <dbReference type="PIRSR" id="PIRSR005784-1"/>
    </source>
</evidence>
<accession>A0A451DG28</accession>
<keyword evidence="4 12" id="KW-0997">Cell inner membrane</keyword>
<dbReference type="GO" id="GO:0022900">
    <property type="term" value="P:electron transport chain"/>
    <property type="evidence" value="ECO:0007669"/>
    <property type="project" value="UniProtKB-UniRule"/>
</dbReference>
<feature type="binding site" evidence="12 13">
    <location>
        <position position="116"/>
    </location>
    <ligand>
        <name>[4Fe-4S] cluster</name>
        <dbReference type="ChEBI" id="CHEBI:49883"/>
        <label>2</label>
    </ligand>
</feature>
<feature type="binding site" evidence="12 13">
    <location>
        <position position="146"/>
    </location>
    <ligand>
        <name>[4Fe-4S] cluster</name>
        <dbReference type="ChEBI" id="CHEBI:49883"/>
        <label>3</label>
    </ligand>
</feature>
<comment type="subcellular location">
    <subcellularLocation>
        <location evidence="12">Cell inner membrane</location>
    </subcellularLocation>
</comment>
<keyword evidence="8 12" id="KW-0249">Electron transport</keyword>
<comment type="cofactor">
    <cofactor evidence="12 13">
        <name>[4Fe-4S] cluster</name>
        <dbReference type="ChEBI" id="CHEBI:49883"/>
    </cofactor>
    <text evidence="12 13">Binds 3 [4Fe-4S] clusters.</text>
</comment>
<sequence>MTSLCISIAILSTISFICGSLLGYTSYRCAITKDIIISQIDEILPQSQCGQCGYPGCLPYANAIAKQNEIINKCIPGGEYVMLKIAKIIDIDLQLLDNPTMIKPERTIAWINEDSCIGCTKCIHVCPVDAIIGAKKTMHTVLNEICTGCNLCLAACPTHCIDMHIACEAPNASQWNQHNTVVEQTILVHNHVTNI</sequence>
<feature type="domain" description="4Fe-4S ferredoxin-type" evidence="14">
    <location>
        <begin position="107"/>
        <end position="136"/>
    </location>
</feature>
<feature type="binding site" evidence="12 13">
    <location>
        <position position="74"/>
    </location>
    <ligand>
        <name>[4Fe-4S] cluster</name>
        <dbReference type="ChEBI" id="CHEBI:49883"/>
        <label>1</label>
    </ligand>
</feature>
<dbReference type="PROSITE" id="PS00198">
    <property type="entry name" value="4FE4S_FER_1"/>
    <property type="match status" value="2"/>
</dbReference>
<evidence type="ECO:0000256" key="3">
    <source>
        <dbReference type="ARBA" id="ARBA00022485"/>
    </source>
</evidence>
<dbReference type="InterPro" id="IPR017900">
    <property type="entry name" value="4Fe4S_Fe_S_CS"/>
</dbReference>
<dbReference type="OrthoDB" id="9789936at2"/>
<dbReference type="GO" id="GO:0016491">
    <property type="term" value="F:oxidoreductase activity"/>
    <property type="evidence" value="ECO:0007669"/>
    <property type="project" value="UniProtKB-KW"/>
</dbReference>
<keyword evidence="2 12" id="KW-1003">Cell membrane</keyword>
<dbReference type="Pfam" id="PF04060">
    <property type="entry name" value="FeS"/>
    <property type="match status" value="1"/>
</dbReference>
<feature type="domain" description="4Fe-4S ferredoxin-type" evidence="14">
    <location>
        <begin position="138"/>
        <end position="166"/>
    </location>
</feature>
<evidence type="ECO:0000256" key="6">
    <source>
        <dbReference type="ARBA" id="ARBA00022737"/>
    </source>
</evidence>
<feature type="domain" description="4Fe-4S" evidence="15">
    <location>
        <begin position="32"/>
        <end position="91"/>
    </location>
</feature>
<dbReference type="Gene3D" id="1.10.15.40">
    <property type="entry name" value="Electron transport complex subunit B, putative Fe-S cluster"/>
    <property type="match status" value="1"/>
</dbReference>
<dbReference type="GO" id="GO:0009055">
    <property type="term" value="F:electron transfer activity"/>
    <property type="evidence" value="ECO:0007669"/>
    <property type="project" value="InterPro"/>
</dbReference>
<comment type="caution">
    <text evidence="12">Lacks conserved residue(s) required for the propagation of feature annotation.</text>
</comment>
<evidence type="ECO:0000256" key="8">
    <source>
        <dbReference type="ARBA" id="ARBA00022982"/>
    </source>
</evidence>
<keyword evidence="6 12" id="KW-0677">Repeat</keyword>
<dbReference type="PANTHER" id="PTHR42859:SF3">
    <property type="entry name" value="ION-TRANSLOCATING OXIDOREDUCTASE COMPLEX SUBUNIT B"/>
    <property type="match status" value="1"/>
</dbReference>
<comment type="function">
    <text evidence="12">Part of a membrane-bound complex that couples electron transfer with translocation of ions across the membrane.</text>
</comment>